<proteinExistence type="predicted"/>
<organism evidence="1 2">
    <name type="scientific">Tanacetum coccineum</name>
    <dbReference type="NCBI Taxonomy" id="301880"/>
    <lineage>
        <taxon>Eukaryota</taxon>
        <taxon>Viridiplantae</taxon>
        <taxon>Streptophyta</taxon>
        <taxon>Embryophyta</taxon>
        <taxon>Tracheophyta</taxon>
        <taxon>Spermatophyta</taxon>
        <taxon>Magnoliopsida</taxon>
        <taxon>eudicotyledons</taxon>
        <taxon>Gunneridae</taxon>
        <taxon>Pentapetalae</taxon>
        <taxon>asterids</taxon>
        <taxon>campanulids</taxon>
        <taxon>Asterales</taxon>
        <taxon>Asteraceae</taxon>
        <taxon>Asteroideae</taxon>
        <taxon>Anthemideae</taxon>
        <taxon>Anthemidinae</taxon>
        <taxon>Tanacetum</taxon>
    </lineage>
</organism>
<evidence type="ECO:0000313" key="2">
    <source>
        <dbReference type="Proteomes" id="UP001151760"/>
    </source>
</evidence>
<sequence>MEEVSSQMVAATKPLEVIVNGDSPPLKRTVNGVEQTYPPTTAEEKLARKNELKPRGTLLMALPNEHQLKFNTYKCAKTMMEAIEKRLVPSCFVIYDLDLLSLSFDFVFSSEIFKSLSFRLDRLCRLAIMCLDQYAHTLRHLENLLTISLDRLDIFEGRSCISEFVRKSLSLILELS</sequence>
<keyword evidence="2" id="KW-1185">Reference proteome</keyword>
<protein>
    <submittedName>
        <fullName evidence="1">Uncharacterized protein</fullName>
    </submittedName>
</protein>
<accession>A0ABQ4YPG8</accession>
<reference evidence="1" key="1">
    <citation type="journal article" date="2022" name="Int. J. Mol. Sci.">
        <title>Draft Genome of Tanacetum Coccineum: Genomic Comparison of Closely Related Tanacetum-Family Plants.</title>
        <authorList>
            <person name="Yamashiro T."/>
            <person name="Shiraishi A."/>
            <person name="Nakayama K."/>
            <person name="Satake H."/>
        </authorList>
    </citation>
    <scope>NUCLEOTIDE SEQUENCE</scope>
</reference>
<name>A0ABQ4YPG8_9ASTR</name>
<dbReference type="Proteomes" id="UP001151760">
    <property type="component" value="Unassembled WGS sequence"/>
</dbReference>
<dbReference type="EMBL" id="BQNB010010541">
    <property type="protein sequence ID" value="GJS78663.1"/>
    <property type="molecule type" value="Genomic_DNA"/>
</dbReference>
<reference evidence="1" key="2">
    <citation type="submission" date="2022-01" db="EMBL/GenBank/DDBJ databases">
        <authorList>
            <person name="Yamashiro T."/>
            <person name="Shiraishi A."/>
            <person name="Satake H."/>
            <person name="Nakayama K."/>
        </authorList>
    </citation>
    <scope>NUCLEOTIDE SEQUENCE</scope>
</reference>
<gene>
    <name evidence="1" type="ORF">Tco_0728544</name>
</gene>
<evidence type="ECO:0000313" key="1">
    <source>
        <dbReference type="EMBL" id="GJS78663.1"/>
    </source>
</evidence>
<comment type="caution">
    <text evidence="1">The sequence shown here is derived from an EMBL/GenBank/DDBJ whole genome shotgun (WGS) entry which is preliminary data.</text>
</comment>